<accession>A0A1L6MV67</accession>
<dbReference type="Proteomes" id="UP000185544">
    <property type="component" value="Chromosome"/>
</dbReference>
<keyword evidence="2" id="KW-1185">Reference proteome</keyword>
<reference evidence="1 2" key="1">
    <citation type="submission" date="2016-08" db="EMBL/GenBank/DDBJ databases">
        <title>Identification and validation of antigenic proteins from Pajaroellobacter abortibovis using de-novo genome sequence assembly and reverse vaccinology.</title>
        <authorList>
            <person name="Welly B.T."/>
            <person name="Miller M.R."/>
            <person name="Stott J.L."/>
            <person name="Blanchard M.T."/>
            <person name="Islas-Trejo A.D."/>
            <person name="O'Rourke S.M."/>
            <person name="Young A.E."/>
            <person name="Medrano J.F."/>
            <person name="Van Eenennaam A.L."/>
        </authorList>
    </citation>
    <scope>NUCLEOTIDE SEQUENCE [LARGE SCALE GENOMIC DNA]</scope>
    <source>
        <strain evidence="1 2">BTF92-0548A/99-0131</strain>
    </source>
</reference>
<proteinExistence type="predicted"/>
<organism evidence="1 2">
    <name type="scientific">Pajaroellobacter abortibovis</name>
    <dbReference type="NCBI Taxonomy" id="1882918"/>
    <lineage>
        <taxon>Bacteria</taxon>
        <taxon>Pseudomonadati</taxon>
        <taxon>Myxococcota</taxon>
        <taxon>Polyangia</taxon>
        <taxon>Polyangiales</taxon>
        <taxon>Polyangiaceae</taxon>
    </lineage>
</organism>
<evidence type="ECO:0000313" key="2">
    <source>
        <dbReference type="Proteomes" id="UP000185544"/>
    </source>
</evidence>
<dbReference type="EMBL" id="CP016908">
    <property type="protein sequence ID" value="APR99345.1"/>
    <property type="molecule type" value="Genomic_DNA"/>
</dbReference>
<name>A0A1L6MV67_9BACT</name>
<protein>
    <submittedName>
        <fullName evidence="1">Uncharacterized protein</fullName>
    </submittedName>
</protein>
<gene>
    <name evidence="1" type="ORF">BCY86_00620</name>
</gene>
<dbReference type="KEGG" id="pabo:BCY86_00620"/>
<dbReference type="AlphaFoldDB" id="A0A1L6MV67"/>
<evidence type="ECO:0000313" key="1">
    <source>
        <dbReference type="EMBL" id="APR99345.1"/>
    </source>
</evidence>
<sequence>MLLQTIRNKITVILSTVNPTTRFLLLEARFINKGSKLVLSGLLVKGVVQGEASLNILRIPQEMLCPGSQDEVPRVQDGQMISTRIQFVIDSVRFTVLFSQSWSSATWESWTF</sequence>